<evidence type="ECO:0000256" key="10">
    <source>
        <dbReference type="SAM" id="Phobius"/>
    </source>
</evidence>
<keyword evidence="7" id="KW-0560">Oxidoreductase</keyword>
<evidence type="ECO:0000313" key="12">
    <source>
        <dbReference type="Proteomes" id="UP000510686"/>
    </source>
</evidence>
<dbReference type="Gene3D" id="1.10.630.10">
    <property type="entry name" value="Cytochrome P450"/>
    <property type="match status" value="1"/>
</dbReference>
<evidence type="ECO:0000256" key="4">
    <source>
        <dbReference type="ARBA" id="ARBA00010617"/>
    </source>
</evidence>
<dbReference type="GO" id="GO:0016705">
    <property type="term" value="F:oxidoreductase activity, acting on paired donors, with incorporation or reduction of molecular oxygen"/>
    <property type="evidence" value="ECO:0007669"/>
    <property type="project" value="InterPro"/>
</dbReference>
<gene>
    <name evidence="11" type="primary">BOA4_1</name>
    <name evidence="11" type="ORF">G6M90_00g065250</name>
</gene>
<dbReference type="GeneID" id="26247058"/>
<dbReference type="GO" id="GO:0005506">
    <property type="term" value="F:iron ion binding"/>
    <property type="evidence" value="ECO:0007669"/>
    <property type="project" value="InterPro"/>
</dbReference>
<accession>A0A7D5Z5G8</accession>
<evidence type="ECO:0000256" key="2">
    <source>
        <dbReference type="ARBA" id="ARBA00004167"/>
    </source>
</evidence>
<evidence type="ECO:0000313" key="11">
    <source>
        <dbReference type="EMBL" id="QLI69506.1"/>
    </source>
</evidence>
<dbReference type="InterPro" id="IPR001128">
    <property type="entry name" value="Cyt_P450"/>
</dbReference>
<dbReference type="GO" id="GO:0016020">
    <property type="term" value="C:membrane"/>
    <property type="evidence" value="ECO:0007669"/>
    <property type="project" value="UniProtKB-SubCell"/>
</dbReference>
<dbReference type="OrthoDB" id="1844152at2759"/>
<comment type="subcellular location">
    <subcellularLocation>
        <location evidence="2">Membrane</location>
        <topology evidence="2">Single-pass membrane protein</topology>
    </subcellularLocation>
</comment>
<keyword evidence="8" id="KW-0408">Iron</keyword>
<dbReference type="PANTHER" id="PTHR46206:SF6">
    <property type="entry name" value="CYTOCHROME P450 MONOOXYGENASE AN1598-RELATED"/>
    <property type="match status" value="1"/>
</dbReference>
<reference evidence="11 12" key="1">
    <citation type="submission" date="2020-07" db="EMBL/GenBank/DDBJ databases">
        <title>Telomere length de novo assembly of all 7 chromosomes of the fungus, Metarhizium brunneum, using a novel assembly pipeline.</title>
        <authorList>
            <person name="Saud z."/>
            <person name="Kortsinoglou A."/>
            <person name="Kouvelis V.N."/>
            <person name="Butt T.M."/>
        </authorList>
    </citation>
    <scope>NUCLEOTIDE SEQUENCE [LARGE SCALE GENOMIC DNA]</scope>
    <source>
        <strain evidence="11 12">4556</strain>
    </source>
</reference>
<evidence type="ECO:0000256" key="1">
    <source>
        <dbReference type="ARBA" id="ARBA00001971"/>
    </source>
</evidence>
<feature type="transmembrane region" description="Helical" evidence="10">
    <location>
        <begin position="7"/>
        <end position="30"/>
    </location>
</feature>
<proteinExistence type="inferred from homology"/>
<dbReference type="KEGG" id="mbrn:26247058"/>
<comment type="pathway">
    <text evidence="3">Secondary metabolite biosynthesis.</text>
</comment>
<keyword evidence="12" id="KW-1185">Reference proteome</keyword>
<evidence type="ECO:0000256" key="8">
    <source>
        <dbReference type="ARBA" id="ARBA00023004"/>
    </source>
</evidence>
<keyword evidence="6" id="KW-0479">Metal-binding</keyword>
<evidence type="ECO:0000256" key="6">
    <source>
        <dbReference type="ARBA" id="ARBA00022723"/>
    </source>
</evidence>
<evidence type="ECO:0000256" key="9">
    <source>
        <dbReference type="ARBA" id="ARBA00023033"/>
    </source>
</evidence>
<dbReference type="GO" id="GO:0004497">
    <property type="term" value="F:monooxygenase activity"/>
    <property type="evidence" value="ECO:0007669"/>
    <property type="project" value="UniProtKB-KW"/>
</dbReference>
<evidence type="ECO:0000256" key="7">
    <source>
        <dbReference type="ARBA" id="ARBA00023002"/>
    </source>
</evidence>
<dbReference type="AlphaFoldDB" id="A0A7D5Z5G8"/>
<dbReference type="CDD" id="cd11041">
    <property type="entry name" value="CYP503A1-like"/>
    <property type="match status" value="1"/>
</dbReference>
<comment type="similarity">
    <text evidence="4">Belongs to the cytochrome P450 family.</text>
</comment>
<evidence type="ECO:0000256" key="3">
    <source>
        <dbReference type="ARBA" id="ARBA00005179"/>
    </source>
</evidence>
<dbReference type="PANTHER" id="PTHR46206">
    <property type="entry name" value="CYTOCHROME P450"/>
    <property type="match status" value="1"/>
</dbReference>
<dbReference type="Proteomes" id="UP000510686">
    <property type="component" value="Chromosome 3"/>
</dbReference>
<keyword evidence="10" id="KW-0812">Transmembrane</keyword>
<keyword evidence="10" id="KW-0472">Membrane</keyword>
<dbReference type="GO" id="GO:0020037">
    <property type="term" value="F:heme binding"/>
    <property type="evidence" value="ECO:0007669"/>
    <property type="project" value="InterPro"/>
</dbReference>
<dbReference type="InterPro" id="IPR036396">
    <property type="entry name" value="Cyt_P450_sf"/>
</dbReference>
<keyword evidence="5" id="KW-0349">Heme</keyword>
<dbReference type="EMBL" id="CP058934">
    <property type="protein sequence ID" value="QLI69506.1"/>
    <property type="molecule type" value="Genomic_DNA"/>
</dbReference>
<sequence length="542" mass="60647">MGSELDLFILTGLPATVVAVILASAIAVLYSKKSASLENSIQEWKFPHVTVENGNVIAAITQGTTAYPDEPFVLATEQPKIILPNRFLNELKPLSQDVLSLRREVYDKMHGRYTTLGTDHPIGIQAIRTDLTANIGRMLPELQEESVYALEREFGHISTWTQMGVYDKLLQLSALVNGRMFVGLPLSRDQDWIDISIGYTMAMVQGIRAIQRTKPLLRPILVPFLPEMKALRDLQRRAAKILRPHYEFIIGTHQGAGTEKKPARNQYNLISWMLKQMDLQRTGTDFDHLVHEQLFAGFGSIHATSITVTNAIFDLAARPEYILALQEEIQTVLDQEQGHVLRKESLPKFRKIDSLLRESQRMNPGNIVAWGRRVVAKDGIKLSNGQTMPPNATIGFVHPLAPYVKTPATLKSPLDYDPNQPPLGEFYPFRSYELRRLPGQENAHQFTQTGNDNLNFGHGAMSCPGRFFASAEAKCILIEFLRRYTVALGPGGEGEGGINDLKRPKNIVIPGNMQVVPNFTQPIYLKELPEVLPAARDGAREI</sequence>
<dbReference type="RefSeq" id="XP_065986819.1">
    <property type="nucleotide sequence ID" value="XM_066130801.1"/>
</dbReference>
<keyword evidence="9 11" id="KW-0503">Monooxygenase</keyword>
<name>A0A7D5Z5G8_9HYPO</name>
<evidence type="ECO:0000256" key="5">
    <source>
        <dbReference type="ARBA" id="ARBA00022617"/>
    </source>
</evidence>
<dbReference type="Pfam" id="PF00067">
    <property type="entry name" value="p450"/>
    <property type="match status" value="1"/>
</dbReference>
<comment type="cofactor">
    <cofactor evidence="1">
        <name>heme</name>
        <dbReference type="ChEBI" id="CHEBI:30413"/>
    </cofactor>
</comment>
<keyword evidence="10" id="KW-1133">Transmembrane helix</keyword>
<protein>
    <submittedName>
        <fullName evidence="11">Cytochrome P450 monooxygenase BOA4</fullName>
    </submittedName>
</protein>
<organism evidence="11 12">
    <name type="scientific">Metarhizium brunneum</name>
    <dbReference type="NCBI Taxonomy" id="500148"/>
    <lineage>
        <taxon>Eukaryota</taxon>
        <taxon>Fungi</taxon>
        <taxon>Dikarya</taxon>
        <taxon>Ascomycota</taxon>
        <taxon>Pezizomycotina</taxon>
        <taxon>Sordariomycetes</taxon>
        <taxon>Hypocreomycetidae</taxon>
        <taxon>Hypocreales</taxon>
        <taxon>Clavicipitaceae</taxon>
        <taxon>Metarhizium</taxon>
    </lineage>
</organism>
<dbReference type="SUPFAM" id="SSF48264">
    <property type="entry name" value="Cytochrome P450"/>
    <property type="match status" value="1"/>
</dbReference>